<evidence type="ECO:0000313" key="2">
    <source>
        <dbReference type="EMBL" id="KAK5956924.1"/>
    </source>
</evidence>
<protein>
    <submittedName>
        <fullName evidence="2">Uncharacterized protein</fullName>
    </submittedName>
</protein>
<comment type="caution">
    <text evidence="2">The sequence shown here is derived from an EMBL/GenBank/DDBJ whole genome shotgun (WGS) entry which is preliminary data.</text>
</comment>
<proteinExistence type="predicted"/>
<accession>A0AAN8EIX3</accession>
<gene>
    <name evidence="2" type="ORF">OHC33_002413</name>
</gene>
<name>A0AAN8EIX3_9EURO</name>
<reference evidence="2 3" key="1">
    <citation type="submission" date="2022-12" db="EMBL/GenBank/DDBJ databases">
        <title>Genomic features and morphological characterization of a novel Knufia sp. strain isolated from spacecraft assembly facility.</title>
        <authorList>
            <person name="Teixeira M."/>
            <person name="Chander A.M."/>
            <person name="Stajich J.E."/>
            <person name="Venkateswaran K."/>
        </authorList>
    </citation>
    <scope>NUCLEOTIDE SEQUENCE [LARGE SCALE GENOMIC DNA]</scope>
    <source>
        <strain evidence="2 3">FJI-L2-BK-P2</strain>
    </source>
</reference>
<dbReference type="AlphaFoldDB" id="A0AAN8EIX3"/>
<dbReference type="EMBL" id="JAKLMC020000004">
    <property type="protein sequence ID" value="KAK5956924.1"/>
    <property type="molecule type" value="Genomic_DNA"/>
</dbReference>
<organism evidence="2 3">
    <name type="scientific">Knufia fluminis</name>
    <dbReference type="NCBI Taxonomy" id="191047"/>
    <lineage>
        <taxon>Eukaryota</taxon>
        <taxon>Fungi</taxon>
        <taxon>Dikarya</taxon>
        <taxon>Ascomycota</taxon>
        <taxon>Pezizomycotina</taxon>
        <taxon>Eurotiomycetes</taxon>
        <taxon>Chaetothyriomycetidae</taxon>
        <taxon>Chaetothyriales</taxon>
        <taxon>Trichomeriaceae</taxon>
        <taxon>Knufia</taxon>
    </lineage>
</organism>
<feature type="compositionally biased region" description="Low complexity" evidence="1">
    <location>
        <begin position="52"/>
        <end position="63"/>
    </location>
</feature>
<feature type="region of interest" description="Disordered" evidence="1">
    <location>
        <begin position="13"/>
        <end position="63"/>
    </location>
</feature>
<evidence type="ECO:0000256" key="1">
    <source>
        <dbReference type="SAM" id="MobiDB-lite"/>
    </source>
</evidence>
<dbReference type="Proteomes" id="UP001316803">
    <property type="component" value="Unassembled WGS sequence"/>
</dbReference>
<evidence type="ECO:0000313" key="3">
    <source>
        <dbReference type="Proteomes" id="UP001316803"/>
    </source>
</evidence>
<keyword evidence="3" id="KW-1185">Reference proteome</keyword>
<sequence length="253" mass="27940">MKLTALLQQLTSLNLQDQPPSHPGHTFPGSWPPSDAGRTETDTMSLTTAETAPASAQSQRPSATIVPQPGIFLDIGDFMRSENTSLSNGLEYERANDARLESGCIIYINDDVDSSSRIDKRVMLMFKDCWSSSYGCVSFCRHKRCPSSPGEVKVHRLVCQVGSHWAEPSPSDMQAISVELYDASLAEGITINLQEIWNVKSEVKVSVIGRVPPQDWPSVRRQIDELFHADSSTQWIVAPTSVPTPTKPGRSRR</sequence>